<evidence type="ECO:0000313" key="3">
    <source>
        <dbReference type="Proteomes" id="UP001236415"/>
    </source>
</evidence>
<keyword evidence="3" id="KW-1185">Reference proteome</keyword>
<dbReference type="InterPro" id="IPR050312">
    <property type="entry name" value="IolE/XylAMocC-like"/>
</dbReference>
<evidence type="ECO:0000259" key="1">
    <source>
        <dbReference type="Pfam" id="PF01261"/>
    </source>
</evidence>
<dbReference type="InterPro" id="IPR013022">
    <property type="entry name" value="Xyl_isomerase-like_TIM-brl"/>
</dbReference>
<name>A0ABY8XD42_9BACL</name>
<dbReference type="SUPFAM" id="SSF51658">
    <property type="entry name" value="Xylose isomerase-like"/>
    <property type="match status" value="1"/>
</dbReference>
<keyword evidence="2" id="KW-0456">Lyase</keyword>
<feature type="domain" description="Xylose isomerase-like TIM barrel" evidence="1">
    <location>
        <begin position="34"/>
        <end position="293"/>
    </location>
</feature>
<dbReference type="PANTHER" id="PTHR12110:SF41">
    <property type="entry name" value="INOSOSE DEHYDRATASE"/>
    <property type="match status" value="1"/>
</dbReference>
<sequence>MKSLPFRLGIHPINWVGEDVKEFGDETTFEQIIDDIQALGLTGTEMGRKFPTDQVVLKRELNARGIQLVSQWKSVLLSDPSYRASELEQYRRHAEFLKEMGSEVISTCEVGGSLHFDPRRTPNEKEVIRLDAEGWAHLAEGLNQAGEIAKQIGLKLTYHHHGGTVVESPEEIDRLMEMTDPSLVHLLFDTGHSYYGGGDPLHLLRKHRERIAYIHLKDIRLEVLEKARSEQSDFVTCIRKGVFTVPGDGCIDFAPIFGELLGTSYTGWALLEGEQDPYQHPARLYAERSLQYISSLIHQQTHGASNLSLN</sequence>
<dbReference type="PANTHER" id="PTHR12110">
    <property type="entry name" value="HYDROXYPYRUVATE ISOMERASE"/>
    <property type="match status" value="1"/>
</dbReference>
<dbReference type="InterPro" id="IPR030823">
    <property type="entry name" value="IolE/MocC"/>
</dbReference>
<proteinExistence type="predicted"/>
<dbReference type="EC" id="4.2.1.44" evidence="2"/>
<dbReference type="Proteomes" id="UP001236415">
    <property type="component" value="Chromosome"/>
</dbReference>
<reference evidence="2 3" key="1">
    <citation type="submission" date="2023-06" db="EMBL/GenBank/DDBJ databases">
        <title>Paenibacillus polygonum sp. nov., an endophytic bacterium, isolated from Polygonum lapathifolium L. in Nanji Wetland National Nature Reserve, South of Poyang Lake, Jiangxi Province, China.</title>
        <authorList>
            <person name="Yu Z."/>
        </authorList>
    </citation>
    <scope>NUCLEOTIDE SEQUENCE [LARGE SCALE GENOMIC DNA]</scope>
    <source>
        <strain evidence="2 3">C31</strain>
    </source>
</reference>
<dbReference type="InterPro" id="IPR036237">
    <property type="entry name" value="Xyl_isomerase-like_sf"/>
</dbReference>
<evidence type="ECO:0000313" key="2">
    <source>
        <dbReference type="EMBL" id="WIV21490.1"/>
    </source>
</evidence>
<accession>A0ABY8XD42</accession>
<dbReference type="NCBIfam" id="TIGR04379">
    <property type="entry name" value="myo_inos_iolE"/>
    <property type="match status" value="1"/>
</dbReference>
<protein>
    <submittedName>
        <fullName evidence="2">Myo-inosose-2 dehydratase</fullName>
        <ecNumber evidence="2">4.2.1.44</ecNumber>
    </submittedName>
</protein>
<organism evidence="2 3">
    <name type="scientific">Paenibacillus polygoni</name>
    <dbReference type="NCBI Taxonomy" id="3050112"/>
    <lineage>
        <taxon>Bacteria</taxon>
        <taxon>Bacillati</taxon>
        <taxon>Bacillota</taxon>
        <taxon>Bacilli</taxon>
        <taxon>Bacillales</taxon>
        <taxon>Paenibacillaceae</taxon>
        <taxon>Paenibacillus</taxon>
    </lineage>
</organism>
<dbReference type="Gene3D" id="3.20.20.150">
    <property type="entry name" value="Divalent-metal-dependent TIM barrel enzymes"/>
    <property type="match status" value="1"/>
</dbReference>
<gene>
    <name evidence="2" type="primary">iolE</name>
    <name evidence="2" type="ORF">QPK24_11440</name>
</gene>
<dbReference type="RefSeq" id="WP_285749273.1">
    <property type="nucleotide sequence ID" value="NZ_CP127162.1"/>
</dbReference>
<dbReference type="EMBL" id="CP127162">
    <property type="protein sequence ID" value="WIV21490.1"/>
    <property type="molecule type" value="Genomic_DNA"/>
</dbReference>
<dbReference type="GO" id="GO:0050114">
    <property type="term" value="F:myo-inosose-2 dehydratase activity"/>
    <property type="evidence" value="ECO:0007669"/>
    <property type="project" value="UniProtKB-EC"/>
</dbReference>
<dbReference type="Pfam" id="PF01261">
    <property type="entry name" value="AP_endonuc_2"/>
    <property type="match status" value="1"/>
</dbReference>